<proteinExistence type="inferred from homology"/>
<protein>
    <submittedName>
        <fullName evidence="5">Nucleolar complex 2 and rad4-related</fullName>
    </submittedName>
</protein>
<dbReference type="Pfam" id="PF03715">
    <property type="entry name" value="Noc2"/>
    <property type="match status" value="1"/>
</dbReference>
<gene>
    <name evidence="5" type="ORF">M0813_20527</name>
</gene>
<name>A0ABQ8YKZ3_9EUKA</name>
<sequence>MKRNIASSLYENELSDQFEETFSSLKHLKSSNNELYQLINKYGLRIAKEKQTPLTAKEQSILIGENSSLKKLNNKKDQETQEEEEEYTTTLLLKDLPLLKEQLKSELSREELIPILEIYHSACLCSSVMRNRSNNSASVKYEFKGGIKTARPYRNYLINAISKQFDRILAVDCERWTKYEEKTDYKSLKIKKLTKENKLLVMPYASSVLFLLNSCTDAEELNELLKTIHNTILLYFGYSKTTIQLLTRIVSTRLTLNNQTLHTTNNKKICYMILRKMSIKYPLPYLDDCVEQVFKDFCGRSECSYEPTDSGRLFYYDCILDLFDLDQQASFHWIYLIIFSLQIRIQAIEKLCDRINDFENLDMDDLAGLICTKDNYNKLGLVIKFICENPYDSKNLIPATVRTLLSFVHITSSKTFLPFKLRLLQLSLIISQDLRIYIPVLTHLCSILGIREILSGPNQKKMYFEDFSFEKNLKCENMDYLNYNYLESVFVTTFYFIYQFLELNSYEIAFIEISAPALTILNKFVKECTIVRWIQMVNPLLEKIKSNNMKIQKLRLSIKFPPSDLRQADLFLSQEKMSKKGILSTNFNKIKKNFILFKPLPLNKNNKKNNKKKTNFKKRRKNFQNKKSQKKKN</sequence>
<evidence type="ECO:0000313" key="5">
    <source>
        <dbReference type="EMBL" id="KAJ6245217.1"/>
    </source>
</evidence>
<dbReference type="EMBL" id="JAOAOG010000147">
    <property type="protein sequence ID" value="KAJ6245217.1"/>
    <property type="molecule type" value="Genomic_DNA"/>
</dbReference>
<feature type="region of interest" description="Disordered" evidence="4">
    <location>
        <begin position="605"/>
        <end position="633"/>
    </location>
</feature>
<dbReference type="PANTHER" id="PTHR12687:SF4">
    <property type="entry name" value="NUCLEOLAR COMPLEX PROTEIN 2 HOMOLOG"/>
    <property type="match status" value="1"/>
</dbReference>
<dbReference type="Proteomes" id="UP001150062">
    <property type="component" value="Unassembled WGS sequence"/>
</dbReference>
<evidence type="ECO:0000256" key="2">
    <source>
        <dbReference type="ARBA" id="ARBA00005907"/>
    </source>
</evidence>
<organism evidence="5 6">
    <name type="scientific">Anaeramoeba flamelloides</name>
    <dbReference type="NCBI Taxonomy" id="1746091"/>
    <lineage>
        <taxon>Eukaryota</taxon>
        <taxon>Metamonada</taxon>
        <taxon>Anaeramoebidae</taxon>
        <taxon>Anaeramoeba</taxon>
    </lineage>
</organism>
<evidence type="ECO:0000313" key="6">
    <source>
        <dbReference type="Proteomes" id="UP001150062"/>
    </source>
</evidence>
<accession>A0ABQ8YKZ3</accession>
<keyword evidence="3" id="KW-0539">Nucleus</keyword>
<dbReference type="InterPro" id="IPR005343">
    <property type="entry name" value="Noc2"/>
</dbReference>
<dbReference type="PANTHER" id="PTHR12687">
    <property type="entry name" value="NUCLEOLAR COMPLEX 2 AND RAD4-RELATED"/>
    <property type="match status" value="1"/>
</dbReference>
<comment type="caution">
    <text evidence="5">The sequence shown here is derived from an EMBL/GenBank/DDBJ whole genome shotgun (WGS) entry which is preliminary data.</text>
</comment>
<evidence type="ECO:0000256" key="1">
    <source>
        <dbReference type="ARBA" id="ARBA00004123"/>
    </source>
</evidence>
<evidence type="ECO:0000256" key="3">
    <source>
        <dbReference type="ARBA" id="ARBA00023242"/>
    </source>
</evidence>
<comment type="subcellular location">
    <subcellularLocation>
        <location evidence="1">Nucleus</location>
    </subcellularLocation>
</comment>
<keyword evidence="6" id="KW-1185">Reference proteome</keyword>
<evidence type="ECO:0000256" key="4">
    <source>
        <dbReference type="SAM" id="MobiDB-lite"/>
    </source>
</evidence>
<comment type="similarity">
    <text evidence="2">Belongs to the NOC2 family.</text>
</comment>
<reference evidence="5" key="1">
    <citation type="submission" date="2022-08" db="EMBL/GenBank/DDBJ databases">
        <title>Novel sulfate-reducing endosymbionts in the free-living metamonad Anaeramoeba.</title>
        <authorList>
            <person name="Jerlstrom-Hultqvist J."/>
            <person name="Cepicka I."/>
            <person name="Gallot-Lavallee L."/>
            <person name="Salas-Leiva D."/>
            <person name="Curtis B.A."/>
            <person name="Zahonova K."/>
            <person name="Pipaliya S."/>
            <person name="Dacks J."/>
            <person name="Roger A.J."/>
        </authorList>
    </citation>
    <scope>NUCLEOTIDE SEQUENCE</scope>
    <source>
        <strain evidence="5">Schooner1</strain>
    </source>
</reference>